<protein>
    <submittedName>
        <fullName evidence="1">Uncharacterized protein</fullName>
    </submittedName>
</protein>
<reference evidence="1 2" key="1">
    <citation type="journal article" date="2021" name="Front. Genet.">
        <title>Chromosome-Level Genome Assembly Reveals Significant Gene Expansion in the Toll and IMD Signaling Pathways of Dendrolimus kikuchii.</title>
        <authorList>
            <person name="Zhou J."/>
            <person name="Wu P."/>
            <person name="Xiong Z."/>
            <person name="Liu N."/>
            <person name="Zhao N."/>
            <person name="Ji M."/>
            <person name="Qiu Y."/>
            <person name="Yang B."/>
        </authorList>
    </citation>
    <scope>NUCLEOTIDE SEQUENCE [LARGE SCALE GENOMIC DNA]</scope>
    <source>
        <strain evidence="1">Ann1</strain>
    </source>
</reference>
<accession>A0ACC1CTX8</accession>
<evidence type="ECO:0000313" key="1">
    <source>
        <dbReference type="EMBL" id="KAJ0174985.1"/>
    </source>
</evidence>
<evidence type="ECO:0000313" key="2">
    <source>
        <dbReference type="Proteomes" id="UP000824533"/>
    </source>
</evidence>
<dbReference type="EMBL" id="CM034402">
    <property type="protein sequence ID" value="KAJ0174985.1"/>
    <property type="molecule type" value="Genomic_DNA"/>
</dbReference>
<organism evidence="1 2">
    <name type="scientific">Dendrolimus kikuchii</name>
    <dbReference type="NCBI Taxonomy" id="765133"/>
    <lineage>
        <taxon>Eukaryota</taxon>
        <taxon>Metazoa</taxon>
        <taxon>Ecdysozoa</taxon>
        <taxon>Arthropoda</taxon>
        <taxon>Hexapoda</taxon>
        <taxon>Insecta</taxon>
        <taxon>Pterygota</taxon>
        <taxon>Neoptera</taxon>
        <taxon>Endopterygota</taxon>
        <taxon>Lepidoptera</taxon>
        <taxon>Glossata</taxon>
        <taxon>Ditrysia</taxon>
        <taxon>Bombycoidea</taxon>
        <taxon>Lasiocampidae</taxon>
        <taxon>Dendrolimus</taxon>
    </lineage>
</organism>
<proteinExistence type="predicted"/>
<comment type="caution">
    <text evidence="1">The sequence shown here is derived from an EMBL/GenBank/DDBJ whole genome shotgun (WGS) entry which is preliminary data.</text>
</comment>
<name>A0ACC1CTX8_9NEOP</name>
<sequence>MASVSYIFSALVVLYFTVLTHANEAKKPFENTARSKRQITSITPAFLSALLGVVSPAHPNGNGDPLPSILSKSSEFNTELSCNPFVSTKPTFIGRKSEIKCQEYIWDLNYDAEKRIADAECEQMKILLGAKRNTTFVEHNKNKAFPGEYPHVGAIGWKTNHNTWKFYCGCSLISHNFVLTAAHCSNIATSHNTLLDTVPKIVRFVSTDLIDPIANDVGIAEIILHPKYEARSKYYDIALMKLEKEIIFGEFALPACLWTKSESNELDSGIITGWSLLQEYSEVEEVVAADVEIIESHVCDQVLEKIKTTSLEVIDEDEEEDQLNTFCDSDWCGIMEYYQFCAQLSGGDICQGDSGGSLQMRIPLTNNIIYNLYYVFGVSSFEFKCDQPEIPGIYAKAACCRECKGQGSRATLAGPLTSWLSNERCLTVSEGGYQLKGGGMSISYSWKRYKRDSNFLPLEEFEMKYRPLSTPIVLQTSTESSQVFGEEVTQSPNPCDPYITPKQDFNNTGRRTSETKCSEYIWDLNVRHEKYMREDECDALIRNRGVLVSKIFAIDRPHTVTPGRDTSPGEYPHMGALGWKAKNGTWIFKCGSTLISHKFVLTAAHCSKSPPDPAISYLEPKIVRLGDKNILDVFANDHEPFDVNILKIIVHPKYSSPKQYYDIALVELEKEVEFTKYIHPACLWTNSDTNKLVREATVTGWGVIETAGLTTSPELQAAVVDILDTGKCNQLLKSSCNRNWCGFRDHQICAGKLAGGVDTCQGDSGGPLQVKIPLPTDSQGNMHFVIGVISFGVKCAVPQLPGTYSRVTSFLDWIEKIVWPLD</sequence>
<dbReference type="Proteomes" id="UP000824533">
    <property type="component" value="Linkage Group LG16"/>
</dbReference>
<gene>
    <name evidence="1" type="ORF">K1T71_009126</name>
</gene>
<keyword evidence="2" id="KW-1185">Reference proteome</keyword>